<organism evidence="3 4">
    <name type="scientific">Candidatus Beckwithbacteria bacterium RBG_13_42_9</name>
    <dbReference type="NCBI Taxonomy" id="1797457"/>
    <lineage>
        <taxon>Bacteria</taxon>
        <taxon>Candidatus Beckwithiibacteriota</taxon>
    </lineage>
</organism>
<comment type="caution">
    <text evidence="3">The sequence shown here is derived from an EMBL/GenBank/DDBJ whole genome shotgun (WGS) entry which is preliminary data.</text>
</comment>
<dbReference type="PANTHER" id="PTHR10724:SF10">
    <property type="entry name" value="S1 RNA-BINDING DOMAIN-CONTAINING PROTEIN 1"/>
    <property type="match status" value="1"/>
</dbReference>
<dbReference type="InterPro" id="IPR050437">
    <property type="entry name" value="Ribos_protein_bS1-like"/>
</dbReference>
<dbReference type="SMART" id="SM00316">
    <property type="entry name" value="S1"/>
    <property type="match status" value="1"/>
</dbReference>
<feature type="domain" description="S1 motif" evidence="2">
    <location>
        <begin position="1"/>
        <end position="58"/>
    </location>
</feature>
<dbReference type="GO" id="GO:0006412">
    <property type="term" value="P:translation"/>
    <property type="evidence" value="ECO:0007669"/>
    <property type="project" value="TreeGrafter"/>
</dbReference>
<accession>A0A1F5E3L5</accession>
<dbReference type="Pfam" id="PF00575">
    <property type="entry name" value="S1"/>
    <property type="match status" value="1"/>
</dbReference>
<dbReference type="EMBL" id="MEZK01000030">
    <property type="protein sequence ID" value="OGD61896.1"/>
    <property type="molecule type" value="Genomic_DNA"/>
</dbReference>
<dbReference type="GO" id="GO:0003735">
    <property type="term" value="F:structural constituent of ribosome"/>
    <property type="evidence" value="ECO:0007669"/>
    <property type="project" value="TreeGrafter"/>
</dbReference>
<proteinExistence type="predicted"/>
<evidence type="ECO:0000256" key="1">
    <source>
        <dbReference type="SAM" id="MobiDB-lite"/>
    </source>
</evidence>
<gene>
    <name evidence="3" type="ORF">A2160_00875</name>
</gene>
<dbReference type="STRING" id="1797457.A2160_00875"/>
<dbReference type="PROSITE" id="PS50126">
    <property type="entry name" value="S1"/>
    <property type="match status" value="1"/>
</dbReference>
<dbReference type="InterPro" id="IPR003029">
    <property type="entry name" value="S1_domain"/>
</dbReference>
<dbReference type="PANTHER" id="PTHR10724">
    <property type="entry name" value="30S RIBOSOMAL PROTEIN S1"/>
    <property type="match status" value="1"/>
</dbReference>
<dbReference type="Proteomes" id="UP000177006">
    <property type="component" value="Unassembled WGS sequence"/>
</dbReference>
<protein>
    <recommendedName>
        <fullName evidence="2">S1 motif domain-containing protein</fullName>
    </recommendedName>
</protein>
<dbReference type="GO" id="GO:0003729">
    <property type="term" value="F:mRNA binding"/>
    <property type="evidence" value="ECO:0007669"/>
    <property type="project" value="TreeGrafter"/>
</dbReference>
<name>A0A1F5E3L5_9BACT</name>
<sequence>MPFGAFVEFLPGREGMVHVSKMAAGYVNRPEDVVKLGDKVKVRVEEIDDLGRINLSMLFGEDAQRAREQRESRPPREGWSGGSHRPSGGRGFGGGMGRMGNRMGGRRDSRPQRPGSRRPYQPTPKPLADWQDDK</sequence>
<feature type="region of interest" description="Disordered" evidence="1">
    <location>
        <begin position="58"/>
        <end position="134"/>
    </location>
</feature>
<dbReference type="InterPro" id="IPR012340">
    <property type="entry name" value="NA-bd_OB-fold"/>
</dbReference>
<evidence type="ECO:0000313" key="4">
    <source>
        <dbReference type="Proteomes" id="UP000177006"/>
    </source>
</evidence>
<evidence type="ECO:0000259" key="2">
    <source>
        <dbReference type="PROSITE" id="PS50126"/>
    </source>
</evidence>
<dbReference type="AlphaFoldDB" id="A0A1F5E3L5"/>
<evidence type="ECO:0000313" key="3">
    <source>
        <dbReference type="EMBL" id="OGD61896.1"/>
    </source>
</evidence>
<dbReference type="Gene3D" id="2.40.50.140">
    <property type="entry name" value="Nucleic acid-binding proteins"/>
    <property type="match status" value="1"/>
</dbReference>
<feature type="compositionally biased region" description="Gly residues" evidence="1">
    <location>
        <begin position="88"/>
        <end position="98"/>
    </location>
</feature>
<dbReference type="SUPFAM" id="SSF50249">
    <property type="entry name" value="Nucleic acid-binding proteins"/>
    <property type="match status" value="1"/>
</dbReference>
<reference evidence="3 4" key="1">
    <citation type="journal article" date="2016" name="Nat. Commun.">
        <title>Thousands of microbial genomes shed light on interconnected biogeochemical processes in an aquifer system.</title>
        <authorList>
            <person name="Anantharaman K."/>
            <person name="Brown C.T."/>
            <person name="Hug L.A."/>
            <person name="Sharon I."/>
            <person name="Castelle C.J."/>
            <person name="Probst A.J."/>
            <person name="Thomas B.C."/>
            <person name="Singh A."/>
            <person name="Wilkins M.J."/>
            <person name="Karaoz U."/>
            <person name="Brodie E.L."/>
            <person name="Williams K.H."/>
            <person name="Hubbard S.S."/>
            <person name="Banfield J.F."/>
        </authorList>
    </citation>
    <scope>NUCLEOTIDE SEQUENCE [LARGE SCALE GENOMIC DNA]</scope>
</reference>
<feature type="compositionally biased region" description="Basic and acidic residues" evidence="1">
    <location>
        <begin position="62"/>
        <end position="76"/>
    </location>
</feature>